<dbReference type="InterPro" id="IPR006073">
    <property type="entry name" value="GTP-bd"/>
</dbReference>
<evidence type="ECO:0000313" key="2">
    <source>
        <dbReference type="EMBL" id="MFL2101990.1"/>
    </source>
</evidence>
<reference evidence="2 3" key="1">
    <citation type="submission" date="2024-08" db="EMBL/GenBank/DDBJ databases">
        <authorList>
            <person name="Arias E."/>
        </authorList>
    </citation>
    <scope>NUCLEOTIDE SEQUENCE [LARGE SCALE GENOMIC DNA]</scope>
    <source>
        <strain evidence="2 3">FAM 24106</strain>
    </source>
</reference>
<accession>A0ABW8UGD8</accession>
<organism evidence="2 3">
    <name type="scientific">Marinilactibacillus psychrotolerans</name>
    <dbReference type="NCBI Taxonomy" id="191770"/>
    <lineage>
        <taxon>Bacteria</taxon>
        <taxon>Bacillati</taxon>
        <taxon>Bacillota</taxon>
        <taxon>Bacilli</taxon>
        <taxon>Lactobacillales</taxon>
        <taxon>Carnobacteriaceae</taxon>
        <taxon>Marinilactibacillus</taxon>
    </lineage>
</organism>
<dbReference type="SUPFAM" id="SSF52540">
    <property type="entry name" value="P-loop containing nucleoside triphosphate hydrolases"/>
    <property type="match status" value="1"/>
</dbReference>
<gene>
    <name evidence="2" type="ORF">ACEN37_01860</name>
</gene>
<dbReference type="EMBL" id="JBGQQK010000003">
    <property type="protein sequence ID" value="MFL2101990.1"/>
    <property type="molecule type" value="Genomic_DNA"/>
</dbReference>
<dbReference type="InterPro" id="IPR027417">
    <property type="entry name" value="P-loop_NTPase"/>
</dbReference>
<feature type="domain" description="G" evidence="1">
    <location>
        <begin position="6"/>
        <end position="131"/>
    </location>
</feature>
<dbReference type="Gene3D" id="3.40.50.300">
    <property type="entry name" value="P-loop containing nucleotide triphosphate hydrolases"/>
    <property type="match status" value="1"/>
</dbReference>
<dbReference type="RefSeq" id="WP_407142228.1">
    <property type="nucleotide sequence ID" value="NZ_JBGQQI010000011.1"/>
</dbReference>
<evidence type="ECO:0000313" key="3">
    <source>
        <dbReference type="Proteomes" id="UP001625374"/>
    </source>
</evidence>
<dbReference type="Proteomes" id="UP001625374">
    <property type="component" value="Unassembled WGS sequence"/>
</dbReference>
<protein>
    <submittedName>
        <fullName evidence="2">GTPase</fullName>
    </submittedName>
</protein>
<comment type="caution">
    <text evidence="2">The sequence shown here is derived from an EMBL/GenBank/DDBJ whole genome shotgun (WGS) entry which is preliminary data.</text>
</comment>
<sequence>MERGNVLVIGNSGVGKSTLINAVLGDDKAKTGYGSSGITQKLEIYENEEVPFRIIDTVGFEPSFMKQQKAINAVKKWSKNSVKEDDENTKINLIWFCIEGTTRKLFSKTIKDLSRATAMWKSVPIVVVITKSYSVPEREENIEMVRSVFENQKKKLKNLKEIIPVVASTYTLNETAFAAPEGISELIDVTNKLMPEGIKASESDVNNFKLIRKRALAQSVVGVSTASAVAIGAVPKSLSDALILAPIEGAEIGALARIYEINKSENSKELTDSIIEIGTVSVAAKAVIKSVNAIPNIKITGKILNAIIAGAVVAAIGEGSIYVFDKIYTGEKSIEDIEWVKSVMNSKLSSDFINNVTSIVEKTGRGGYTKDLDKVISLIQSTFVKSKG</sequence>
<keyword evidence="3" id="KW-1185">Reference proteome</keyword>
<evidence type="ECO:0000259" key="1">
    <source>
        <dbReference type="Pfam" id="PF01926"/>
    </source>
</evidence>
<dbReference type="CDD" id="cd00882">
    <property type="entry name" value="Ras_like_GTPase"/>
    <property type="match status" value="1"/>
</dbReference>
<proteinExistence type="predicted"/>
<name>A0ABW8UGD8_9LACT</name>
<dbReference type="Pfam" id="PF01926">
    <property type="entry name" value="MMR_HSR1"/>
    <property type="match status" value="1"/>
</dbReference>